<dbReference type="Gene3D" id="3.10.20.30">
    <property type="match status" value="1"/>
</dbReference>
<dbReference type="InterPro" id="IPR036010">
    <property type="entry name" value="2Fe-2S_ferredoxin-like_sf"/>
</dbReference>
<dbReference type="Pfam" id="PF00111">
    <property type="entry name" value="Fer2"/>
    <property type="match status" value="1"/>
</dbReference>
<keyword evidence="4" id="KW-0411">Iron-sulfur</keyword>
<dbReference type="InterPro" id="IPR012675">
    <property type="entry name" value="Beta-grasp_dom_sf"/>
</dbReference>
<dbReference type="SUPFAM" id="SSF52343">
    <property type="entry name" value="Ferredoxin reductase-like, C-terminal NADP-linked domain"/>
    <property type="match status" value="1"/>
</dbReference>
<dbReference type="InterPro" id="IPR001041">
    <property type="entry name" value="2Fe-2S_ferredoxin-type"/>
</dbReference>
<dbReference type="CDD" id="cd02781">
    <property type="entry name" value="MopB_CT_Acetylene-hydratase"/>
    <property type="match status" value="1"/>
</dbReference>
<dbReference type="InterPro" id="IPR039261">
    <property type="entry name" value="FNR_nucleotide-bd"/>
</dbReference>
<evidence type="ECO:0000259" key="6">
    <source>
        <dbReference type="PROSITE" id="PS51384"/>
    </source>
</evidence>
<evidence type="ECO:0000313" key="8">
    <source>
        <dbReference type="EMBL" id="MCE8021298.1"/>
    </source>
</evidence>
<feature type="domain" description="2Fe-2S ferredoxin-type" evidence="5">
    <location>
        <begin position="1043"/>
        <end position="1132"/>
    </location>
</feature>
<dbReference type="PROSITE" id="PS51669">
    <property type="entry name" value="4FE4S_MOW_BIS_MGD"/>
    <property type="match status" value="1"/>
</dbReference>
<dbReference type="SUPFAM" id="SSF63380">
    <property type="entry name" value="Riboflavin synthase domain-like"/>
    <property type="match status" value="1"/>
</dbReference>
<dbReference type="SUPFAM" id="SSF53706">
    <property type="entry name" value="Formate dehydrogenase/DMSO reductase, domains 1-3"/>
    <property type="match status" value="1"/>
</dbReference>
<evidence type="ECO:0000256" key="1">
    <source>
        <dbReference type="ARBA" id="ARBA00010312"/>
    </source>
</evidence>
<dbReference type="PROSITE" id="PS51085">
    <property type="entry name" value="2FE2S_FER_2"/>
    <property type="match status" value="1"/>
</dbReference>
<dbReference type="PROSITE" id="PS51384">
    <property type="entry name" value="FAD_FR"/>
    <property type="match status" value="1"/>
</dbReference>
<dbReference type="InterPro" id="IPR017938">
    <property type="entry name" value="Riboflavin_synthase-like_b-brl"/>
</dbReference>
<dbReference type="EMBL" id="JABFTT010000011">
    <property type="protein sequence ID" value="MCE8021298.1"/>
    <property type="molecule type" value="Genomic_DNA"/>
</dbReference>
<comment type="similarity">
    <text evidence="1">Belongs to the prokaryotic molybdopterin-containing oxidoreductase family.</text>
</comment>
<dbReference type="InterPro" id="IPR017927">
    <property type="entry name" value="FAD-bd_FR_type"/>
</dbReference>
<evidence type="ECO:0000313" key="9">
    <source>
        <dbReference type="Proteomes" id="UP001320122"/>
    </source>
</evidence>
<evidence type="ECO:0000259" key="5">
    <source>
        <dbReference type="PROSITE" id="PS51085"/>
    </source>
</evidence>
<gene>
    <name evidence="8" type="ORF">HOP51_14445</name>
</gene>
<dbReference type="InterPro" id="IPR001433">
    <property type="entry name" value="OxRdtase_FAD/NAD-bd"/>
</dbReference>
<feature type="domain" description="FAD-binding FR-type" evidence="6">
    <location>
        <begin position="797"/>
        <end position="905"/>
    </location>
</feature>
<dbReference type="Pfam" id="PF04879">
    <property type="entry name" value="Molybdop_Fe4S4"/>
    <property type="match status" value="1"/>
</dbReference>
<dbReference type="SUPFAM" id="SSF50692">
    <property type="entry name" value="ADC-like"/>
    <property type="match status" value="1"/>
</dbReference>
<dbReference type="Proteomes" id="UP001320122">
    <property type="component" value="Unassembled WGS sequence"/>
</dbReference>
<keyword evidence="3" id="KW-0408">Iron</keyword>
<dbReference type="InterPro" id="IPR009010">
    <property type="entry name" value="Asp_de-COase-like_dom_sf"/>
</dbReference>
<dbReference type="RefSeq" id="WP_407061813.1">
    <property type="nucleotide sequence ID" value="NZ_JABFTT010000011.1"/>
</dbReference>
<sequence length="1132" mass="123678">MTEKRLKGYCTLCRSRCGSETVVAGKRVLSVEPLRDHPTGGALCAKGRALPEMVHSPERLRSPLRRISPKGAPNPQWKEISWEEALDEVATTLASIREEDGAEAVAFAITTPSGTPMVDSFEWVERFVRCFGSPNLIYAVEVCGWHKDYAHELTFGRGIGFADYENADVILLWGHNPARTWLAQASRIADARSRGANIVVIDPKPNGSGQQADLWLRVRPGADSALAMGAIRHLISTKTYNDAFVRRWTNACLLVNLETGRLVRQEDLWEGTELPGFVVVDGSGKPQSFDPRAADTVTDNLMLDHEIRLIDRSGTAFSARTVFSLLRESAEPYTTAHVAEVSWIGEADLIQFYTLLEGGPKLAYHSWTGVGQHTNATAIERTIASLYALTGAYDLPGGNIWPTPPPTRAVNQLSLLPKGQKEKTLGLSELPLGPPSRGWVTARDFSQAAIEHQPYRVKALVSFGTNLVVSQADAERNMIALNALDFHVHADVFMNPTAECADIILPVNLPPERDALKIGFEIDQAAVETIQFRPKMVECEFDARADYEIVFELACRLGHEDDFFGGSIEAGWNWQLAPLGVTVDELKKLPGGSRFQQKNPMKKYSLPDGSVRLKGFPTGSGLVELYSEQLLDISYPAIACHIEPEESPLRGRREGTNFPLTLTTAKSGWFVHTSHRHISSLRKKSPDPTMEISAALARSRGLFEGDWAYITTSYGKAALRVTLNESLDDRVVIADFGWWQASLALNRSSSPVFGHNTSNINAVLSDTSRDPVSGSVPLRAVLCDISPHPIRNIGRWNGWRDFTVTRVQVEGSDIVALELTPLDGKALPEFLPGQHVVTRIAEGGPVRCYSLLGSGLPSSKLSIAVRCQGTEFDAREGKSLSAAIHGLSVGDQLQLKNPTGIFTPPTYSDRPLIFLAAGIGITPFISVLERLAVEGCKADIMLLHGCRSGVEHPLSERLNELCEELPRVHRITAFSAPLPSDAAGKDYAVHGRVDFTAVTPLLPSRPLVYICGSPSFTESAMHAMSELGIPPYDIWSEVFTSPKSVSMDLQPQVVHIRGTGRSFEWRPELGSLLDAALEHGVALPSGCRVGQCESCICKLVDGKVAHLGGSEPEENQCLTCQAVPLTRVTIAI</sequence>
<dbReference type="InterPro" id="IPR006657">
    <property type="entry name" value="MoPterin_dinucl-bd_dom"/>
</dbReference>
<dbReference type="Gene3D" id="3.40.228.10">
    <property type="entry name" value="Dimethylsulfoxide Reductase, domain 2"/>
    <property type="match status" value="1"/>
</dbReference>
<keyword evidence="9" id="KW-1185">Reference proteome</keyword>
<evidence type="ECO:0000256" key="4">
    <source>
        <dbReference type="ARBA" id="ARBA00023014"/>
    </source>
</evidence>
<accession>A0ABS9AHR5</accession>
<reference evidence="8 9" key="1">
    <citation type="journal article" date="2021" name="Front. Microbiol.">
        <title>Aerobic Denitrification and Heterotrophic Sulfur Oxidation in the Genus Halomonas Revealed by Six Novel Species Characterizations and Genome-Based Analysis.</title>
        <authorList>
            <person name="Wang L."/>
            <person name="Shao Z."/>
        </authorList>
    </citation>
    <scope>NUCLEOTIDE SEQUENCE [LARGE SCALE GENOMIC DNA]</scope>
    <source>
        <strain evidence="8 9">MCCC 1A11036</strain>
    </source>
</reference>
<dbReference type="Pfam" id="PF00384">
    <property type="entry name" value="Molybdopterin"/>
    <property type="match status" value="1"/>
</dbReference>
<dbReference type="SUPFAM" id="SSF54292">
    <property type="entry name" value="2Fe-2S ferredoxin-like"/>
    <property type="match status" value="1"/>
</dbReference>
<name>A0ABS9AHR5_9GAMM</name>
<organism evidence="8 9">
    <name type="scientific">Billgrantia zhangzhouensis</name>
    <dbReference type="NCBI Taxonomy" id="2733481"/>
    <lineage>
        <taxon>Bacteria</taxon>
        <taxon>Pseudomonadati</taxon>
        <taxon>Pseudomonadota</taxon>
        <taxon>Gammaproteobacteria</taxon>
        <taxon>Oceanospirillales</taxon>
        <taxon>Halomonadaceae</taxon>
        <taxon>Billgrantia</taxon>
    </lineage>
</organism>
<protein>
    <submittedName>
        <fullName evidence="8">Molybdopterin-dependent oxidoreductase</fullName>
    </submittedName>
</protein>
<dbReference type="Gene3D" id="2.40.40.20">
    <property type="match status" value="1"/>
</dbReference>
<proteinExistence type="inferred from homology"/>
<dbReference type="InterPro" id="IPR037949">
    <property type="entry name" value="MopB_CT_Acetylene-hydratase"/>
</dbReference>
<dbReference type="Pfam" id="PF01568">
    <property type="entry name" value="Molydop_binding"/>
    <property type="match status" value="1"/>
</dbReference>
<dbReference type="SMART" id="SM00926">
    <property type="entry name" value="Molybdop_Fe4S4"/>
    <property type="match status" value="1"/>
</dbReference>
<dbReference type="Gene3D" id="2.40.30.10">
    <property type="entry name" value="Translation factors"/>
    <property type="match status" value="1"/>
</dbReference>
<dbReference type="PANTHER" id="PTHR43742">
    <property type="entry name" value="TRIMETHYLAMINE-N-OXIDE REDUCTASE"/>
    <property type="match status" value="1"/>
</dbReference>
<dbReference type="InterPro" id="IPR006963">
    <property type="entry name" value="Mopterin_OxRdtase_4Fe-4S_dom"/>
</dbReference>
<dbReference type="Gene3D" id="3.40.50.80">
    <property type="entry name" value="Nucleotide-binding domain of ferredoxin-NADP reductase (FNR) module"/>
    <property type="match status" value="1"/>
</dbReference>
<comment type="caution">
    <text evidence="8">The sequence shown here is derived from an EMBL/GenBank/DDBJ whole genome shotgun (WGS) entry which is preliminary data.</text>
</comment>
<dbReference type="InterPro" id="IPR006656">
    <property type="entry name" value="Mopterin_OxRdtase"/>
</dbReference>
<dbReference type="PANTHER" id="PTHR43742:SF6">
    <property type="entry name" value="OXIDOREDUCTASE YYAE-RELATED"/>
    <property type="match status" value="1"/>
</dbReference>
<dbReference type="Gene3D" id="2.20.25.90">
    <property type="entry name" value="ADC-like domains"/>
    <property type="match status" value="1"/>
</dbReference>
<dbReference type="Pfam" id="PF00175">
    <property type="entry name" value="NAD_binding_1"/>
    <property type="match status" value="1"/>
</dbReference>
<dbReference type="CDD" id="cd00207">
    <property type="entry name" value="fer2"/>
    <property type="match status" value="1"/>
</dbReference>
<feature type="domain" description="4Fe-4S Mo/W bis-MGD-type" evidence="7">
    <location>
        <begin position="3"/>
        <end position="58"/>
    </location>
</feature>
<evidence type="ECO:0000256" key="3">
    <source>
        <dbReference type="ARBA" id="ARBA00023004"/>
    </source>
</evidence>
<evidence type="ECO:0000259" key="7">
    <source>
        <dbReference type="PROSITE" id="PS51669"/>
    </source>
</evidence>
<keyword evidence="2" id="KW-0479">Metal-binding</keyword>
<dbReference type="PRINTS" id="PR00410">
    <property type="entry name" value="PHEHYDRXLASE"/>
</dbReference>
<evidence type="ECO:0000256" key="2">
    <source>
        <dbReference type="ARBA" id="ARBA00022723"/>
    </source>
</evidence>
<dbReference type="InterPro" id="IPR050612">
    <property type="entry name" value="Prok_Mopterin_Oxidored"/>
</dbReference>
<dbReference type="Gene3D" id="3.40.50.740">
    <property type="match status" value="2"/>
</dbReference>